<dbReference type="PANTHER" id="PTHR43547">
    <property type="entry name" value="TWO-COMPONENT HISTIDINE KINASE"/>
    <property type="match status" value="1"/>
</dbReference>
<dbReference type="Pfam" id="PF02518">
    <property type="entry name" value="HATPase_c"/>
    <property type="match status" value="1"/>
</dbReference>
<sequence>MNKELNQLPHPSSLVIEVGKQYLSLHPCIALAKHAMDSAACKINIIDSYYQHAVACTVDETAYKDNLCFDTIRQNGIYEVENLSNNSRYKDHSYVKDPPHFEYYCGTKLTTSDGADIGSICVLDPDEKRATDEQKEQLRQLALLVMNTIESEYRYNNAINKLDSWDDSFHKLNHDVRTPITGIVGLADLLNQEKESFKEPIQELTLIKESAETILEIIDDVLENLNTNSNGQEEREKNCFTNIIKQLQRLYIPPAKVKGLTFTFTNKVDTSLKISHSFSIKLMRATSNLVSNAIKFTPENGTVAVTITQETDMNNSNLNITVTDSGCNMTTEQVDAFNNDRPVPRSAGTNGERSFGVGLKYVKQMTTQAGGTTSVTVDREKGTQFSISLPVPVDETDKTISTFPKTIITPVKNGMTQ</sequence>
<evidence type="ECO:0000313" key="6">
    <source>
        <dbReference type="Proteomes" id="UP000479132"/>
    </source>
</evidence>
<dbReference type="EMBL" id="JAALLS010000003">
    <property type="protein sequence ID" value="NGP87556.1"/>
    <property type="molecule type" value="Genomic_DNA"/>
</dbReference>
<evidence type="ECO:0000256" key="3">
    <source>
        <dbReference type="ARBA" id="ARBA00022553"/>
    </source>
</evidence>
<dbReference type="EC" id="2.7.13.3" evidence="2"/>
<comment type="catalytic activity">
    <reaction evidence="1">
        <text>ATP + protein L-histidine = ADP + protein N-phospho-L-histidine.</text>
        <dbReference type="EC" id="2.7.13.3"/>
    </reaction>
</comment>
<dbReference type="SUPFAM" id="SSF47384">
    <property type="entry name" value="Homodimeric domain of signal transducing histidine kinase"/>
    <property type="match status" value="1"/>
</dbReference>
<dbReference type="PROSITE" id="PS50109">
    <property type="entry name" value="HIS_KIN"/>
    <property type="match status" value="1"/>
</dbReference>
<comment type="caution">
    <text evidence="5">The sequence shown here is derived from an EMBL/GenBank/DDBJ whole genome shotgun (WGS) entry which is preliminary data.</text>
</comment>
<keyword evidence="5" id="KW-0418">Kinase</keyword>
<dbReference type="PANTHER" id="PTHR43547:SF2">
    <property type="entry name" value="HYBRID SIGNAL TRANSDUCTION HISTIDINE KINASE C"/>
    <property type="match status" value="1"/>
</dbReference>
<dbReference type="GO" id="GO:0000155">
    <property type="term" value="F:phosphorelay sensor kinase activity"/>
    <property type="evidence" value="ECO:0007669"/>
    <property type="project" value="InterPro"/>
</dbReference>
<dbReference type="SMART" id="SM00387">
    <property type="entry name" value="HATPase_c"/>
    <property type="match status" value="1"/>
</dbReference>
<evidence type="ECO:0000259" key="4">
    <source>
        <dbReference type="PROSITE" id="PS50109"/>
    </source>
</evidence>
<dbReference type="CDD" id="cd00082">
    <property type="entry name" value="HisKA"/>
    <property type="match status" value="1"/>
</dbReference>
<reference evidence="5 6" key="1">
    <citation type="submission" date="2020-02" db="EMBL/GenBank/DDBJ databases">
        <title>Aliifodinibius halophilus 2W32, complete genome.</title>
        <authorList>
            <person name="Li Y."/>
            <person name="Wu S."/>
        </authorList>
    </citation>
    <scope>NUCLEOTIDE SEQUENCE [LARGE SCALE GENOMIC DNA]</scope>
    <source>
        <strain evidence="5 6">2W32</strain>
    </source>
</reference>
<keyword evidence="3" id="KW-0597">Phosphoprotein</keyword>
<dbReference type="SUPFAM" id="SSF55874">
    <property type="entry name" value="ATPase domain of HSP90 chaperone/DNA topoisomerase II/histidine kinase"/>
    <property type="match status" value="1"/>
</dbReference>
<evidence type="ECO:0000256" key="2">
    <source>
        <dbReference type="ARBA" id="ARBA00012438"/>
    </source>
</evidence>
<dbReference type="SMART" id="SM00388">
    <property type="entry name" value="HisKA"/>
    <property type="match status" value="1"/>
</dbReference>
<dbReference type="PRINTS" id="PR00344">
    <property type="entry name" value="BCTRLSENSOR"/>
</dbReference>
<protein>
    <recommendedName>
        <fullName evidence="2">histidine kinase</fullName>
        <ecNumber evidence="2">2.7.13.3</ecNumber>
    </recommendedName>
</protein>
<evidence type="ECO:0000256" key="1">
    <source>
        <dbReference type="ARBA" id="ARBA00000085"/>
    </source>
</evidence>
<gene>
    <name evidence="5" type="ORF">G3569_04255</name>
</gene>
<name>A0A6M1SVF2_9BACT</name>
<dbReference type="InterPro" id="IPR005467">
    <property type="entry name" value="His_kinase_dom"/>
</dbReference>
<evidence type="ECO:0000313" key="5">
    <source>
        <dbReference type="EMBL" id="NGP87556.1"/>
    </source>
</evidence>
<dbReference type="Proteomes" id="UP000479132">
    <property type="component" value="Unassembled WGS sequence"/>
</dbReference>
<dbReference type="Gene3D" id="1.10.287.130">
    <property type="match status" value="1"/>
</dbReference>
<dbReference type="InterPro" id="IPR036890">
    <property type="entry name" value="HATPase_C_sf"/>
</dbReference>
<dbReference type="SUPFAM" id="SSF55781">
    <property type="entry name" value="GAF domain-like"/>
    <property type="match status" value="1"/>
</dbReference>
<keyword evidence="5" id="KW-0808">Transferase</keyword>
<dbReference type="AlphaFoldDB" id="A0A6M1SVF2"/>
<proteinExistence type="predicted"/>
<dbReference type="InterPro" id="IPR003594">
    <property type="entry name" value="HATPase_dom"/>
</dbReference>
<dbReference type="Pfam" id="PF00512">
    <property type="entry name" value="HisKA"/>
    <property type="match status" value="1"/>
</dbReference>
<dbReference type="InterPro" id="IPR036097">
    <property type="entry name" value="HisK_dim/P_sf"/>
</dbReference>
<dbReference type="Gene3D" id="3.30.565.10">
    <property type="entry name" value="Histidine kinase-like ATPase, C-terminal domain"/>
    <property type="match status" value="1"/>
</dbReference>
<accession>A0A6M1SVF2</accession>
<dbReference type="RefSeq" id="WP_165266416.1">
    <property type="nucleotide sequence ID" value="NZ_JAALLS010000003.1"/>
</dbReference>
<keyword evidence="6" id="KW-1185">Reference proteome</keyword>
<feature type="domain" description="Histidine kinase" evidence="4">
    <location>
        <begin position="171"/>
        <end position="393"/>
    </location>
</feature>
<dbReference type="InterPro" id="IPR003661">
    <property type="entry name" value="HisK_dim/P_dom"/>
</dbReference>
<organism evidence="5 6">
    <name type="scientific">Fodinibius halophilus</name>
    <dbReference type="NCBI Taxonomy" id="1736908"/>
    <lineage>
        <taxon>Bacteria</taxon>
        <taxon>Pseudomonadati</taxon>
        <taxon>Balneolota</taxon>
        <taxon>Balneolia</taxon>
        <taxon>Balneolales</taxon>
        <taxon>Balneolaceae</taxon>
        <taxon>Fodinibius</taxon>
    </lineage>
</organism>
<dbReference type="InterPro" id="IPR004358">
    <property type="entry name" value="Sig_transdc_His_kin-like_C"/>
</dbReference>